<dbReference type="AlphaFoldDB" id="B8HQT3"/>
<dbReference type="eggNOG" id="ENOG5032T5W">
    <property type="taxonomic scope" value="Bacteria"/>
</dbReference>
<dbReference type="EMBL" id="CP001344">
    <property type="protein sequence ID" value="ACL45754.1"/>
    <property type="molecule type" value="Genomic_DNA"/>
</dbReference>
<dbReference type="KEGG" id="cyn:Cyan7425_3430"/>
<name>B8HQT3_CYAP4</name>
<evidence type="ECO:0000313" key="1">
    <source>
        <dbReference type="EMBL" id="ACL45754.1"/>
    </source>
</evidence>
<protein>
    <recommendedName>
        <fullName evidence="2">DUF4393 domain-containing protein</fullName>
    </recommendedName>
</protein>
<evidence type="ECO:0008006" key="2">
    <source>
        <dbReference type="Google" id="ProtNLM"/>
    </source>
</evidence>
<gene>
    <name evidence="1" type="ordered locus">Cyan7425_3430</name>
</gene>
<dbReference type="HOGENOM" id="CLU_1114367_0_0_3"/>
<sequence>MDKKNDQSLDILGTKPIAESINVLTKAIVDGSSEFLSRICLPAAEEFGLLLRDRVSHWRAVNAARMVANAESLVKGLPDADKRHAHPRLVAQIIEHGSWTESDEVQKMWAGLLASSCTVDGSDDSNLIFIDTLSRLTLVEARILEYACRECTKEVSQAGWLMAQEFRMSLEQLQSCCGINDFHRIDRELDHLRTLGLIVGGFDQFSTDADVTPSTFALQMYARCNGWAGDLLEFFGLSEPLNNSEQPAV</sequence>
<proteinExistence type="predicted"/>
<organism evidence="1">
    <name type="scientific">Cyanothece sp. (strain PCC 7425 / ATCC 29141)</name>
    <dbReference type="NCBI Taxonomy" id="395961"/>
    <lineage>
        <taxon>Bacteria</taxon>
        <taxon>Bacillati</taxon>
        <taxon>Cyanobacteriota</taxon>
        <taxon>Cyanophyceae</taxon>
        <taxon>Gomontiellales</taxon>
        <taxon>Cyanothecaceae</taxon>
        <taxon>Cyanothece</taxon>
    </lineage>
</organism>
<reference evidence="1" key="1">
    <citation type="submission" date="2009-01" db="EMBL/GenBank/DDBJ databases">
        <title>Complete sequence of chromosome Cyanothece sp. PCC 7425.</title>
        <authorList>
            <consortium name="US DOE Joint Genome Institute"/>
            <person name="Lucas S."/>
            <person name="Copeland A."/>
            <person name="Lapidus A."/>
            <person name="Glavina del Rio T."/>
            <person name="Dalin E."/>
            <person name="Tice H."/>
            <person name="Bruce D."/>
            <person name="Goodwin L."/>
            <person name="Pitluck S."/>
            <person name="Sims D."/>
            <person name="Meineke L."/>
            <person name="Brettin T."/>
            <person name="Detter J.C."/>
            <person name="Han C."/>
            <person name="Larimer F."/>
            <person name="Land M."/>
            <person name="Hauser L."/>
            <person name="Kyrpides N."/>
            <person name="Ovchinnikova G."/>
            <person name="Liberton M."/>
            <person name="Stoeckel J."/>
            <person name="Banerjee A."/>
            <person name="Singh A."/>
            <person name="Page L."/>
            <person name="Sato H."/>
            <person name="Zhao L."/>
            <person name="Sherman L."/>
            <person name="Pakrasi H."/>
            <person name="Richardson P."/>
        </authorList>
    </citation>
    <scope>NUCLEOTIDE SEQUENCE</scope>
    <source>
        <strain evidence="1">PCC 7425</strain>
    </source>
</reference>
<dbReference type="InterPro" id="IPR025506">
    <property type="entry name" value="Abi_alpha"/>
</dbReference>
<dbReference type="Pfam" id="PF14337">
    <property type="entry name" value="Abi_alpha"/>
    <property type="match status" value="1"/>
</dbReference>
<accession>B8HQT3</accession>